<dbReference type="InterPro" id="IPR016024">
    <property type="entry name" value="ARM-type_fold"/>
</dbReference>
<name>A0ABR2JU80_9EUKA</name>
<gene>
    <name evidence="1" type="ORF">M9Y10_045058</name>
</gene>
<sequence>MEWQRNPNSLPLALEVIESSLNLNDIFFSALAVNFIINNFADQFNSETLDRTFLVLKNRFVSSTPNTLDEKCKNCLAKDLACISAIYPEYMDKNWTDCNIDDMILYFTFLAECLGNDNKVFDDKLTHENTINFLIKLLSQAQQLTPTWVDLMKFVAQQIDGVKFDSSVIWGFLPFLREVPNQLPLYSNFLELYQEIAIDADSIGFSDDFRIIQEFMMILVNMVDKLLNGNADEIQAAQFASVAWCEIIDYNVEFFLACSDEFLSALLQKFLITLRFLIIDPNEFLEVAKTSKYNINAIVRNNNNFFPVIFQFLDIIMFAINTNYDEFINDETNRNIISKIIRKLTEIPYESDFQSSPLCQYFTEKLKEFSDGLIFVIASTFIHINQYFAPAVAQQILASDSVPQSALQFIRLSTINVGPKYKSGIISLVYSSFINSPNIAAIQAICEFTLQDPQVFIDNAQKLMTPLISWLQQSPPQLIPYIMSSLLYLLARIEPNSENSSQFEQILSIISKVVCEQTSSLLQNEVLSMFSFIYEIVNTVIIIKNDLEIENNIIKQFFYQVFNQFIIILEPLWHFQSDQIMSSLCKFLSDSIEAKIVQDYFQIIKWIGEALYIAPVQDHIKLLSKQPIYQLLTDSNYKQQIEPIMRFVVSFPQIEDAELRREVYLFIFELFNLKWPGFLDVFSVELLLSPLTSIDNRITEVAILLVNQLIIQNYFNDIRPILTMLVNGMFTNFQEISIKNSMNTLINAIKYGRVTADQVLELFSNQVDFNSNEVREFQIALSSPKSPEEFDETRIFKCAKKLVFLYHKPLNEVPT</sequence>
<accession>A0ABR2JU80</accession>
<dbReference type="EMBL" id="JAPFFF010000009">
    <property type="protein sequence ID" value="KAK8882416.1"/>
    <property type="molecule type" value="Genomic_DNA"/>
</dbReference>
<evidence type="ECO:0008006" key="3">
    <source>
        <dbReference type="Google" id="ProtNLM"/>
    </source>
</evidence>
<keyword evidence="2" id="KW-1185">Reference proteome</keyword>
<dbReference type="Proteomes" id="UP001470230">
    <property type="component" value="Unassembled WGS sequence"/>
</dbReference>
<proteinExistence type="predicted"/>
<evidence type="ECO:0000313" key="1">
    <source>
        <dbReference type="EMBL" id="KAK8882416.1"/>
    </source>
</evidence>
<reference evidence="1 2" key="1">
    <citation type="submission" date="2024-04" db="EMBL/GenBank/DDBJ databases">
        <title>Tritrichomonas musculus Genome.</title>
        <authorList>
            <person name="Alves-Ferreira E."/>
            <person name="Grigg M."/>
            <person name="Lorenzi H."/>
            <person name="Galac M."/>
        </authorList>
    </citation>
    <scope>NUCLEOTIDE SEQUENCE [LARGE SCALE GENOMIC DNA]</scope>
    <source>
        <strain evidence="1 2">EAF2021</strain>
    </source>
</reference>
<organism evidence="1 2">
    <name type="scientific">Tritrichomonas musculus</name>
    <dbReference type="NCBI Taxonomy" id="1915356"/>
    <lineage>
        <taxon>Eukaryota</taxon>
        <taxon>Metamonada</taxon>
        <taxon>Parabasalia</taxon>
        <taxon>Tritrichomonadida</taxon>
        <taxon>Tritrichomonadidae</taxon>
        <taxon>Tritrichomonas</taxon>
    </lineage>
</organism>
<evidence type="ECO:0000313" key="2">
    <source>
        <dbReference type="Proteomes" id="UP001470230"/>
    </source>
</evidence>
<protein>
    <recommendedName>
        <fullName evidence="3">Exportin-1/Importin-beta-like domain-containing protein</fullName>
    </recommendedName>
</protein>
<comment type="caution">
    <text evidence="1">The sequence shown here is derived from an EMBL/GenBank/DDBJ whole genome shotgun (WGS) entry which is preliminary data.</text>
</comment>
<dbReference type="SUPFAM" id="SSF48371">
    <property type="entry name" value="ARM repeat"/>
    <property type="match status" value="1"/>
</dbReference>